<organism evidence="1 2">
    <name type="scientific">Panagrolaimus sp. PS1159</name>
    <dbReference type="NCBI Taxonomy" id="55785"/>
    <lineage>
        <taxon>Eukaryota</taxon>
        <taxon>Metazoa</taxon>
        <taxon>Ecdysozoa</taxon>
        <taxon>Nematoda</taxon>
        <taxon>Chromadorea</taxon>
        <taxon>Rhabditida</taxon>
        <taxon>Tylenchina</taxon>
        <taxon>Panagrolaimomorpha</taxon>
        <taxon>Panagrolaimoidea</taxon>
        <taxon>Panagrolaimidae</taxon>
        <taxon>Panagrolaimus</taxon>
    </lineage>
</organism>
<reference evidence="2" key="1">
    <citation type="submission" date="2022-11" db="UniProtKB">
        <authorList>
            <consortium name="WormBaseParasite"/>
        </authorList>
    </citation>
    <scope>IDENTIFICATION</scope>
</reference>
<accession>A0AC35F5T2</accession>
<sequence>MVSRNLTRAPLFDFLWKHKRDVLFVFATFIPILLLNNFQHFTSRFYPLPTRNYLPAKEVVWFIRQFPSENASDLQYWQKNAFQEIESEWSNVKNLLNNRDITKLWIPLNAEDSLNLENVWRKNKECTIEYLETKCKPLKFEKLMKQEKVSVMKGSYKAYLKDDFGYLSPYYWQNERERWMIMRGDWIYEVPKPPPALYFMEIKSDASLESYYQPVPSLLIASLKNYAGYLKLSNGCPTKFNDFETEYTDLLFVVHGIGHHKGEEDIVQNGYDIRKGFAQYIKKFHPKYKIPMIIPVAWRHNLTLNDHMIRETPLLKFPFGKEIGLVFNDIFYYIKGYKEVIEDSLINNLRIKYDKFLKRNPNFNGRISILAHSLGSVITFEVLQNKYKSLPFNIHNIFLIGSPLARFMASDGQEKINELKKNPWISNGRLFNILHSLDPVAHRLEVLFNEDYKYVEPSELYLYNEFRRHYFRQMQISENEKNEVISFYNRVNCDRRLGKNHDAFQLFESATYQYAIDFYKNGNKTALAQVIEQFNKNFGKRIIWNNETKTKMLEPNKRIPNRLDYDLSKTEYSDIQHMEVAIEKKFAFWTKELLLSHMSYWSRPEVIALITNIIYNFDTIPSCNNTISPYIRQYIHLSWSEWFKQWFTFKTMRWIAAFVFGYSIFCIIYALFVKFGRLPGYISLSAVLTILWLSWTWISKYYYFFEVLWVGWLIFYRIIQFSGTGMLFYYAWIKSEPIRNNYFILICSVLIPFAFGILLLNWFSTTLLYFIIPTIAVIISVWPFLTHRLLQIYACFAVAAGLWCLTDPGDIGKIAILFNAPDEYVFAIHIIVFIPAILNFLITENHANIDMLFRFIYNFVLTLLALTAIKMAYIELAAISRNYELDCRNPTENGRCMEYVLYNSETKHAGPAKTTLSVISDFISPFLQRTVTNYFGEIRNLFRSYEI</sequence>
<evidence type="ECO:0000313" key="2">
    <source>
        <dbReference type="WBParaSite" id="PS1159_v2.g13466.t1"/>
    </source>
</evidence>
<proteinExistence type="predicted"/>
<protein>
    <submittedName>
        <fullName evidence="2">DDHD domain-containing protein</fullName>
    </submittedName>
</protein>
<evidence type="ECO:0000313" key="1">
    <source>
        <dbReference type="Proteomes" id="UP000887580"/>
    </source>
</evidence>
<dbReference type="Proteomes" id="UP000887580">
    <property type="component" value="Unplaced"/>
</dbReference>
<name>A0AC35F5T2_9BILA</name>
<dbReference type="WBParaSite" id="PS1159_v2.g13466.t1">
    <property type="protein sequence ID" value="PS1159_v2.g13466.t1"/>
    <property type="gene ID" value="PS1159_v2.g13466"/>
</dbReference>